<protein>
    <submittedName>
        <fullName evidence="3">VPLPA-CTERM sorting domain-containing protein</fullName>
    </submittedName>
</protein>
<dbReference type="Proteomes" id="UP000631034">
    <property type="component" value="Unassembled WGS sequence"/>
</dbReference>
<sequence length="246" mass="26342">MTHALRINAVRAAFVGVSVFLAAAFLQAQAAQAAISSLNVDLGVISKTTKTSDGVYDPKTGGTLFAKYASTATGKTEGTTVLQAFTEGPKGRVKAPKAEQGLWDQDRKRSFRNVYKFSLHETASLKLDLTRLSPGVNSWDNFMNVVLEDKNGNTIFSKNVGMVDWSHTWSKLAAGEYSLVLRGNYGFMNASGDFDREMLHGYNAKFSVDSPNPGDVPLPGALILLGTALAGAGVYGRRKVAGKSKA</sequence>
<accession>A0A8J6YM67</accession>
<proteinExistence type="predicted"/>
<reference evidence="3" key="1">
    <citation type="submission" date="2020-10" db="EMBL/GenBank/DDBJ databases">
        <title>Genome sequence of the unusual species of purple photosynthetic bacteria, Phaeovibrio sulfidiphilus DSM 23193, type strain.</title>
        <authorList>
            <person name="Kyndt J.A."/>
            <person name="Meyer T.E."/>
        </authorList>
    </citation>
    <scope>NUCLEOTIDE SEQUENCE</scope>
    <source>
        <strain evidence="3">DSM 23193</strain>
    </source>
</reference>
<comment type="caution">
    <text evidence="3">The sequence shown here is derived from an EMBL/GenBank/DDBJ whole genome shotgun (WGS) entry which is preliminary data.</text>
</comment>
<dbReference type="RefSeq" id="WP_192534195.1">
    <property type="nucleotide sequence ID" value="NZ_JACZHT010000003.1"/>
</dbReference>
<dbReference type="EMBL" id="JACZHT010000003">
    <property type="protein sequence ID" value="MBE1237198.1"/>
    <property type="molecule type" value="Genomic_DNA"/>
</dbReference>
<dbReference type="Pfam" id="PF07589">
    <property type="entry name" value="PEP-CTERM"/>
    <property type="match status" value="1"/>
</dbReference>
<keyword evidence="4" id="KW-1185">Reference proteome</keyword>
<dbReference type="AlphaFoldDB" id="A0A8J6YM67"/>
<gene>
    <name evidence="3" type="ORF">IHV25_05995</name>
</gene>
<keyword evidence="1" id="KW-0732">Signal</keyword>
<feature type="signal peptide" evidence="1">
    <location>
        <begin position="1"/>
        <end position="30"/>
    </location>
</feature>
<evidence type="ECO:0000256" key="1">
    <source>
        <dbReference type="SAM" id="SignalP"/>
    </source>
</evidence>
<dbReference type="InterPro" id="IPR013424">
    <property type="entry name" value="Ice-binding_C"/>
</dbReference>
<name>A0A8J6YM67_9PROT</name>
<organism evidence="3 4">
    <name type="scientific">Phaeovibrio sulfidiphilus</name>
    <dbReference type="NCBI Taxonomy" id="1220600"/>
    <lineage>
        <taxon>Bacteria</taxon>
        <taxon>Pseudomonadati</taxon>
        <taxon>Pseudomonadota</taxon>
        <taxon>Alphaproteobacteria</taxon>
        <taxon>Rhodospirillales</taxon>
        <taxon>Rhodospirillaceae</taxon>
        <taxon>Phaeovibrio</taxon>
    </lineage>
</organism>
<evidence type="ECO:0000313" key="4">
    <source>
        <dbReference type="Proteomes" id="UP000631034"/>
    </source>
</evidence>
<evidence type="ECO:0000313" key="3">
    <source>
        <dbReference type="EMBL" id="MBE1237198.1"/>
    </source>
</evidence>
<feature type="chain" id="PRO_5035157187" evidence="1">
    <location>
        <begin position="31"/>
        <end position="246"/>
    </location>
</feature>
<feature type="domain" description="Ice-binding protein C-terminal" evidence="2">
    <location>
        <begin position="215"/>
        <end position="239"/>
    </location>
</feature>
<evidence type="ECO:0000259" key="2">
    <source>
        <dbReference type="Pfam" id="PF07589"/>
    </source>
</evidence>